<dbReference type="PATRIC" id="fig|246196.19.peg.6272"/>
<dbReference type="AlphaFoldDB" id="A0R673"/>
<evidence type="ECO:0000313" key="2">
    <source>
        <dbReference type="Proteomes" id="UP000000757"/>
    </source>
</evidence>
<dbReference type="STRING" id="246196.MSMEG_6448"/>
<keyword evidence="2" id="KW-1185">Reference proteome</keyword>
<dbReference type="KEGG" id="msm:MSMEG_6448"/>
<organism evidence="1 2">
    <name type="scientific">Mycolicibacterium smegmatis (strain ATCC 700084 / mc(2)155)</name>
    <name type="common">Mycobacterium smegmatis</name>
    <dbReference type="NCBI Taxonomy" id="246196"/>
    <lineage>
        <taxon>Bacteria</taxon>
        <taxon>Bacillati</taxon>
        <taxon>Actinomycetota</taxon>
        <taxon>Actinomycetes</taxon>
        <taxon>Mycobacteriales</taxon>
        <taxon>Mycobacteriaceae</taxon>
        <taxon>Mycolicibacterium</taxon>
    </lineage>
</organism>
<name>A0R673_MYCS2</name>
<dbReference type="Proteomes" id="UP000000757">
    <property type="component" value="Chromosome"/>
</dbReference>
<evidence type="ECO:0000313" key="1">
    <source>
        <dbReference type="EMBL" id="ABK74861.1"/>
    </source>
</evidence>
<accession>A0R673</accession>
<protein>
    <submittedName>
        <fullName evidence="1">Uncharacterized protein</fullName>
    </submittedName>
</protein>
<sequence length="123" mass="13823">MSSVVLCIPVREHLRFRPEDCIGCWQPEISFEEAMSSCWVMSEQAHDLGDDGMARCGALLASHCGDTNDLFGKFVLCQLDDLWRQFDSKYLATGERGGGDHCGRIRRRHEKETLRFGGVVDVG</sequence>
<reference evidence="1 2" key="1">
    <citation type="submission" date="2006-10" db="EMBL/GenBank/DDBJ databases">
        <authorList>
            <person name="Fleischmann R.D."/>
            <person name="Dodson R.J."/>
            <person name="Haft D.H."/>
            <person name="Merkel J.S."/>
            <person name="Nelson W.C."/>
            <person name="Fraser C.M."/>
        </authorList>
    </citation>
    <scope>NUCLEOTIDE SEQUENCE [LARGE SCALE GENOMIC DNA]</scope>
    <source>
        <strain evidence="2">ATCC 700084 / mc(2)155</strain>
    </source>
</reference>
<proteinExistence type="predicted"/>
<gene>
    <name evidence="1" type="ordered locus">MSMEG_6448</name>
</gene>
<dbReference type="EMBL" id="CP000480">
    <property type="protein sequence ID" value="ABK74861.1"/>
    <property type="molecule type" value="Genomic_DNA"/>
</dbReference>